<dbReference type="InterPro" id="IPR002347">
    <property type="entry name" value="SDR_fam"/>
</dbReference>
<dbReference type="InterPro" id="IPR057326">
    <property type="entry name" value="KR_dom"/>
</dbReference>
<dbReference type="Gene3D" id="3.40.50.720">
    <property type="entry name" value="NAD(P)-binding Rossmann-like Domain"/>
    <property type="match status" value="1"/>
</dbReference>
<reference evidence="7" key="1">
    <citation type="journal article" date="2019" name="Int. J. Syst. Evol. Microbiol.">
        <title>The Global Catalogue of Microorganisms (GCM) 10K type strain sequencing project: providing services to taxonomists for standard genome sequencing and annotation.</title>
        <authorList>
            <consortium name="The Broad Institute Genomics Platform"/>
            <consortium name="The Broad Institute Genome Sequencing Center for Infectious Disease"/>
            <person name="Wu L."/>
            <person name="Ma J."/>
        </authorList>
    </citation>
    <scope>NUCLEOTIDE SEQUENCE [LARGE SCALE GENOMIC DNA]</scope>
    <source>
        <strain evidence="7">CGMCC 1.18439</strain>
    </source>
</reference>
<feature type="region of interest" description="Disordered" evidence="4">
    <location>
        <begin position="308"/>
        <end position="330"/>
    </location>
</feature>
<evidence type="ECO:0000256" key="3">
    <source>
        <dbReference type="RuleBase" id="RU000363"/>
    </source>
</evidence>
<dbReference type="Proteomes" id="UP000632154">
    <property type="component" value="Unassembled WGS sequence"/>
</dbReference>
<dbReference type="Pfam" id="PF00106">
    <property type="entry name" value="adh_short"/>
    <property type="match status" value="1"/>
</dbReference>
<dbReference type="SMART" id="SM00822">
    <property type="entry name" value="PKS_KR"/>
    <property type="match status" value="1"/>
</dbReference>
<evidence type="ECO:0000259" key="5">
    <source>
        <dbReference type="SMART" id="SM00822"/>
    </source>
</evidence>
<dbReference type="PANTHER" id="PTHR44196:SF1">
    <property type="entry name" value="DEHYDROGENASE_REDUCTASE SDR FAMILY MEMBER 7B"/>
    <property type="match status" value="1"/>
</dbReference>
<comment type="similarity">
    <text evidence="1 3">Belongs to the short-chain dehydrogenases/reductases (SDR) family.</text>
</comment>
<evidence type="ECO:0000256" key="2">
    <source>
        <dbReference type="ARBA" id="ARBA00023002"/>
    </source>
</evidence>
<dbReference type="PANTHER" id="PTHR44196">
    <property type="entry name" value="DEHYDROGENASE/REDUCTASE SDR FAMILY MEMBER 7B"/>
    <property type="match status" value="1"/>
</dbReference>
<feature type="domain" description="Ketoreductase" evidence="5">
    <location>
        <begin position="31"/>
        <end position="204"/>
    </location>
</feature>
<keyword evidence="7" id="KW-1185">Reference proteome</keyword>
<dbReference type="SUPFAM" id="SSF51735">
    <property type="entry name" value="NAD(P)-binding Rossmann-fold domains"/>
    <property type="match status" value="1"/>
</dbReference>
<organism evidence="6 7">
    <name type="scientific">Deinococcus piscis</name>
    <dbReference type="NCBI Taxonomy" id="394230"/>
    <lineage>
        <taxon>Bacteria</taxon>
        <taxon>Thermotogati</taxon>
        <taxon>Deinococcota</taxon>
        <taxon>Deinococci</taxon>
        <taxon>Deinococcales</taxon>
        <taxon>Deinococcaceae</taxon>
        <taxon>Deinococcus</taxon>
    </lineage>
</organism>
<name>A0ABQ3KBP2_9DEIO</name>
<keyword evidence="2" id="KW-0560">Oxidoreductase</keyword>
<protein>
    <submittedName>
        <fullName evidence="6">Ketoacyl reductase</fullName>
    </submittedName>
</protein>
<dbReference type="RefSeq" id="WP_189644020.1">
    <property type="nucleotide sequence ID" value="NZ_BNAL01000046.1"/>
</dbReference>
<dbReference type="PRINTS" id="PR00081">
    <property type="entry name" value="GDHRDH"/>
</dbReference>
<gene>
    <name evidence="6" type="ORF">GCM10017783_24270</name>
</gene>
<dbReference type="PRINTS" id="PR00080">
    <property type="entry name" value="SDRFAMILY"/>
</dbReference>
<dbReference type="InterPro" id="IPR020904">
    <property type="entry name" value="Sc_DH/Rdtase_CS"/>
</dbReference>
<accession>A0ABQ3KBP2</accession>
<evidence type="ECO:0000256" key="4">
    <source>
        <dbReference type="SAM" id="MobiDB-lite"/>
    </source>
</evidence>
<evidence type="ECO:0000313" key="6">
    <source>
        <dbReference type="EMBL" id="GHG10999.1"/>
    </source>
</evidence>
<comment type="caution">
    <text evidence="6">The sequence shown here is derived from an EMBL/GenBank/DDBJ whole genome shotgun (WGS) entry which is preliminary data.</text>
</comment>
<dbReference type="PROSITE" id="PS00061">
    <property type="entry name" value="ADH_SHORT"/>
    <property type="match status" value="1"/>
</dbReference>
<evidence type="ECO:0000256" key="1">
    <source>
        <dbReference type="ARBA" id="ARBA00006484"/>
    </source>
</evidence>
<dbReference type="EMBL" id="BNAL01000046">
    <property type="protein sequence ID" value="GHG10999.1"/>
    <property type="molecule type" value="Genomic_DNA"/>
</dbReference>
<evidence type="ECO:0000313" key="7">
    <source>
        <dbReference type="Proteomes" id="UP000632154"/>
    </source>
</evidence>
<dbReference type="InterPro" id="IPR036291">
    <property type="entry name" value="NAD(P)-bd_dom_sf"/>
</dbReference>
<sequence>MRVPKRLLLAGAAAALAARRTLTPRYDLSGKSVLITGGSRGLGLALAREFAARGARLTLTARTAADLDAAAAELRRQGAEVATVAADLTQAEDVERAVQAAVTAHGTLDVIVHSAGMIQTGPIQDMTEEDWREIMEINAFAALRLVRAAYPHLKAASGRVLLVTSIGGKVAVPHLGPYSMSKFAAVGLGAALRSELALDGIGVTTVCPGLMQTGSPKHAVIKGQHAKEYAWFATIDNLPLISMPAPAAAQGMVNALVRGDAEAMIGLPATVARYAQALAPQLVADVMALTNRFLPGPTGSAEVRLGAQAESDLTRSNPIKRAAEQEFNQE</sequence>
<proteinExistence type="inferred from homology"/>